<comment type="caution">
    <text evidence="6">The sequence shown here is derived from an EMBL/GenBank/DDBJ whole genome shotgun (WGS) entry which is preliminary data.</text>
</comment>
<keyword evidence="7" id="KW-1185">Reference proteome</keyword>
<dbReference type="EMBL" id="JAGGLB010000047">
    <property type="protein sequence ID" value="MBP1996290.1"/>
    <property type="molecule type" value="Genomic_DNA"/>
</dbReference>
<dbReference type="SMART" id="SM00342">
    <property type="entry name" value="HTH_ARAC"/>
    <property type="match status" value="1"/>
</dbReference>
<reference evidence="6 7" key="1">
    <citation type="submission" date="2021-03" db="EMBL/GenBank/DDBJ databases">
        <title>Genomic Encyclopedia of Type Strains, Phase IV (KMG-IV): sequencing the most valuable type-strain genomes for metagenomic binning, comparative biology and taxonomic classification.</title>
        <authorList>
            <person name="Goeker M."/>
        </authorList>
    </citation>
    <scope>NUCLEOTIDE SEQUENCE [LARGE SCALE GENOMIC DNA]</scope>
    <source>
        <strain evidence="6 7">DSM 26048</strain>
    </source>
</reference>
<keyword evidence="2" id="KW-0238">DNA-binding</keyword>
<dbReference type="PANTHER" id="PTHR43280">
    <property type="entry name" value="ARAC-FAMILY TRANSCRIPTIONAL REGULATOR"/>
    <property type="match status" value="1"/>
</dbReference>
<gene>
    <name evidence="6" type="ORF">J2Z66_007936</name>
</gene>
<feature type="transmembrane region" description="Helical" evidence="4">
    <location>
        <begin position="6"/>
        <end position="29"/>
    </location>
</feature>
<proteinExistence type="predicted"/>
<name>A0ABS4J8X1_9BACL</name>
<dbReference type="InterPro" id="IPR018060">
    <property type="entry name" value="HTH_AraC"/>
</dbReference>
<dbReference type="SUPFAM" id="SSF46689">
    <property type="entry name" value="Homeodomain-like"/>
    <property type="match status" value="2"/>
</dbReference>
<evidence type="ECO:0000256" key="4">
    <source>
        <dbReference type="SAM" id="Phobius"/>
    </source>
</evidence>
<dbReference type="PRINTS" id="PR00032">
    <property type="entry name" value="HTHARAC"/>
</dbReference>
<feature type="transmembrane region" description="Helical" evidence="4">
    <location>
        <begin position="306"/>
        <end position="324"/>
    </location>
</feature>
<dbReference type="Gene3D" id="1.10.10.60">
    <property type="entry name" value="Homeodomain-like"/>
    <property type="match status" value="2"/>
</dbReference>
<feature type="domain" description="HTH araC/xylS-type" evidence="5">
    <location>
        <begin position="673"/>
        <end position="771"/>
    </location>
</feature>
<evidence type="ECO:0000256" key="1">
    <source>
        <dbReference type="ARBA" id="ARBA00023015"/>
    </source>
</evidence>
<dbReference type="Proteomes" id="UP001519287">
    <property type="component" value="Unassembled WGS sequence"/>
</dbReference>
<dbReference type="InterPro" id="IPR041522">
    <property type="entry name" value="CdaR_GGDEF"/>
</dbReference>
<dbReference type="PROSITE" id="PS00041">
    <property type="entry name" value="HTH_ARAC_FAMILY_1"/>
    <property type="match status" value="1"/>
</dbReference>
<organism evidence="6 7">
    <name type="scientific">Paenibacillus eucommiae</name>
    <dbReference type="NCBI Taxonomy" id="1355755"/>
    <lineage>
        <taxon>Bacteria</taxon>
        <taxon>Bacillati</taxon>
        <taxon>Bacillota</taxon>
        <taxon>Bacilli</taxon>
        <taxon>Bacillales</taxon>
        <taxon>Paenibacillaceae</taxon>
        <taxon>Paenibacillus</taxon>
    </lineage>
</organism>
<keyword evidence="1" id="KW-0805">Transcription regulation</keyword>
<evidence type="ECO:0000259" key="5">
    <source>
        <dbReference type="PROSITE" id="PS01124"/>
    </source>
</evidence>
<dbReference type="Pfam" id="PF12833">
    <property type="entry name" value="HTH_18"/>
    <property type="match status" value="1"/>
</dbReference>
<dbReference type="InterPro" id="IPR009057">
    <property type="entry name" value="Homeodomain-like_sf"/>
</dbReference>
<keyword evidence="4" id="KW-0812">Transmembrane</keyword>
<dbReference type="Pfam" id="PF17853">
    <property type="entry name" value="GGDEF_2"/>
    <property type="match status" value="1"/>
</dbReference>
<dbReference type="PROSITE" id="PS01124">
    <property type="entry name" value="HTH_ARAC_FAMILY_2"/>
    <property type="match status" value="1"/>
</dbReference>
<keyword evidence="3" id="KW-0804">Transcription</keyword>
<protein>
    <submittedName>
        <fullName evidence="6">AraC-like DNA-binding protein</fullName>
    </submittedName>
</protein>
<evidence type="ECO:0000313" key="7">
    <source>
        <dbReference type="Proteomes" id="UP001519287"/>
    </source>
</evidence>
<keyword evidence="4" id="KW-0472">Membrane</keyword>
<dbReference type="PANTHER" id="PTHR43280:SF34">
    <property type="entry name" value="ARAC-FAMILY TRANSCRIPTIONAL REGULATOR"/>
    <property type="match status" value="1"/>
</dbReference>
<evidence type="ECO:0000256" key="2">
    <source>
        <dbReference type="ARBA" id="ARBA00023125"/>
    </source>
</evidence>
<evidence type="ECO:0000256" key="3">
    <source>
        <dbReference type="ARBA" id="ARBA00023163"/>
    </source>
</evidence>
<dbReference type="InterPro" id="IPR018062">
    <property type="entry name" value="HTH_AraC-typ_CS"/>
</dbReference>
<keyword evidence="4" id="KW-1133">Transmembrane helix</keyword>
<dbReference type="RefSeq" id="WP_209978571.1">
    <property type="nucleotide sequence ID" value="NZ_JAGGLB010000047.1"/>
</dbReference>
<dbReference type="InterPro" id="IPR020449">
    <property type="entry name" value="Tscrpt_reg_AraC-type_HTH"/>
</dbReference>
<sequence length="780" mass="89994">MKRNFYFKLLIYTSLVALLPILIISFILYRNTTQVMQKELQTTNEAYLKQTANAMELIIRQITNSFQQTVLDGTIKEFEIFTLGSYYESLTGDYNTDDLRNLHMYLNSKSKAQWYLDVLRNSNEFIQSVYFYDNAKNIVLTGGMQYKKDSFHDNDWSLSTEGIHVYPAISEIREARQKEGNFKQVISVIYPTPTTNNYIAVNLDVEKLCSDIFQKFFRDGNHTVFVLSESGQLMFNDRGNEINVTISKHPVLQRNIKEGAQHSYEVELSGNRSFVTQMNSELLGWTFISAIAIDDLYVSVTKIKKLITFTAVLLIAATALLVFVTSRNIYNPIFHLLSFIKRNNDDTGEYPQRNRSIGELKLIHSSLQEAFEERTNLQARLQESLPAYKKMFIHSLLRNNTLSREEIAERMRMLNVRIELEGLLLMVVSVKEREVMDVERIHLNKLRIADIIDANIPAGNNRIVTELIDELFVVIINCDPSQLTAMFGLADRIVQDIKTLPGINGTIGIGGYCHQLRDLPKVFEQAKEALRYRIVSGDMDVIYIEDARLKDIPVLDYPRDKEIALNSYVVNGEAEQAKHMLAEMVKDIKAQHHKVDFRQVQQAFIRLLGSLMESASGLRLDINKVLQRQTNLYDALLRKDEVEDIRIWFDDIIVQLTTYIGKAFVDKNNKYVQQAIHLLTKEFHDNISLASVAEQLQLSPSYLSRIFKEHTGQSFSDYAMAARVEYAKKLLIETNLMIKEIGQRIGYHTTNYFIRVFKEVTGVTPGEYRKMHETKNTTRE</sequence>
<evidence type="ECO:0000313" key="6">
    <source>
        <dbReference type="EMBL" id="MBP1996290.1"/>
    </source>
</evidence>
<accession>A0ABS4J8X1</accession>